<dbReference type="InterPro" id="IPR013780">
    <property type="entry name" value="Glyco_hydro_b"/>
</dbReference>
<keyword evidence="7" id="KW-1185">Reference proteome</keyword>
<dbReference type="Proteomes" id="UP000011688">
    <property type="component" value="Unassembled WGS sequence"/>
</dbReference>
<keyword evidence="4" id="KW-0326">Glycosidase</keyword>
<dbReference type="Pfam" id="PF00128">
    <property type="entry name" value="Alpha-amylase"/>
    <property type="match status" value="1"/>
</dbReference>
<dbReference type="SUPFAM" id="SSF51011">
    <property type="entry name" value="Glycosyl hydrolase domain"/>
    <property type="match status" value="1"/>
</dbReference>
<evidence type="ECO:0000259" key="5">
    <source>
        <dbReference type="SMART" id="SM00642"/>
    </source>
</evidence>
<dbReference type="eggNOG" id="arCOG02948">
    <property type="taxonomic scope" value="Archaea"/>
</dbReference>
<evidence type="ECO:0000256" key="2">
    <source>
        <dbReference type="ARBA" id="ARBA00022801"/>
    </source>
</evidence>
<keyword evidence="2" id="KW-0378">Hydrolase</keyword>
<keyword evidence="3" id="KW-0325">Glycoprotein</keyword>
<dbReference type="CDD" id="cd11333">
    <property type="entry name" value="AmyAc_SI_OligoGlu_DGase"/>
    <property type="match status" value="1"/>
</dbReference>
<dbReference type="Gene3D" id="2.60.40.1180">
    <property type="entry name" value="Golgi alpha-mannosidase II"/>
    <property type="match status" value="1"/>
</dbReference>
<evidence type="ECO:0000313" key="6">
    <source>
        <dbReference type="EMBL" id="ELY60103.1"/>
    </source>
</evidence>
<evidence type="ECO:0000256" key="1">
    <source>
        <dbReference type="ARBA" id="ARBA00008061"/>
    </source>
</evidence>
<gene>
    <name evidence="6" type="ORF">C491_02345</name>
</gene>
<comment type="caution">
    <text evidence="6">The sequence shown here is derived from an EMBL/GenBank/DDBJ whole genome shotgun (WGS) entry which is preliminary data.</text>
</comment>
<dbReference type="Pfam" id="PF16657">
    <property type="entry name" value="Malt_amylase_C"/>
    <property type="match status" value="1"/>
</dbReference>
<dbReference type="SUPFAM" id="SSF51445">
    <property type="entry name" value="(Trans)glycosidases"/>
    <property type="match status" value="1"/>
</dbReference>
<dbReference type="PANTHER" id="PTHR10357:SF184">
    <property type="entry name" value="OLIGO-1,6-GLUCOSIDASE 1"/>
    <property type="match status" value="1"/>
</dbReference>
<dbReference type="STRING" id="1227497.C491_02345"/>
<organism evidence="6 7">
    <name type="scientific">Natronococcus amylolyticus DSM 10524</name>
    <dbReference type="NCBI Taxonomy" id="1227497"/>
    <lineage>
        <taxon>Archaea</taxon>
        <taxon>Methanobacteriati</taxon>
        <taxon>Methanobacteriota</taxon>
        <taxon>Stenosarchaea group</taxon>
        <taxon>Halobacteria</taxon>
        <taxon>Halobacteriales</taxon>
        <taxon>Natrialbaceae</taxon>
        <taxon>Natronococcus</taxon>
    </lineage>
</organism>
<dbReference type="Gene3D" id="3.90.400.10">
    <property type="entry name" value="Oligo-1,6-glucosidase, Domain 2"/>
    <property type="match status" value="1"/>
</dbReference>
<dbReference type="InterPro" id="IPR017853">
    <property type="entry name" value="GH"/>
</dbReference>
<proteinExistence type="inferred from homology"/>
<dbReference type="PANTHER" id="PTHR10357">
    <property type="entry name" value="ALPHA-AMYLASE FAMILY MEMBER"/>
    <property type="match status" value="1"/>
</dbReference>
<evidence type="ECO:0000256" key="4">
    <source>
        <dbReference type="ARBA" id="ARBA00023295"/>
    </source>
</evidence>
<dbReference type="GO" id="GO:0004556">
    <property type="term" value="F:alpha-amylase activity"/>
    <property type="evidence" value="ECO:0007669"/>
    <property type="project" value="TreeGrafter"/>
</dbReference>
<dbReference type="FunFam" id="3.20.20.80:FF:000064">
    <property type="entry name" value="Oligo-1,6-glucosidase"/>
    <property type="match status" value="2"/>
</dbReference>
<dbReference type="Gene3D" id="3.20.20.80">
    <property type="entry name" value="Glycosidases"/>
    <property type="match status" value="1"/>
</dbReference>
<reference evidence="6 7" key="1">
    <citation type="journal article" date="2014" name="PLoS Genet.">
        <title>Phylogenetically driven sequencing of extremely halophilic archaea reveals strategies for static and dynamic osmo-response.</title>
        <authorList>
            <person name="Becker E.A."/>
            <person name="Seitzer P.M."/>
            <person name="Tritt A."/>
            <person name="Larsen D."/>
            <person name="Krusor M."/>
            <person name="Yao A.I."/>
            <person name="Wu D."/>
            <person name="Madern D."/>
            <person name="Eisen J.A."/>
            <person name="Darling A.E."/>
            <person name="Facciotti M.T."/>
        </authorList>
    </citation>
    <scope>NUCLEOTIDE SEQUENCE [LARGE SCALE GENOMIC DNA]</scope>
    <source>
        <strain evidence="6 7">DSM 10524</strain>
    </source>
</reference>
<comment type="similarity">
    <text evidence="1">Belongs to the glycosyl hydrolase 13 family.</text>
</comment>
<dbReference type="FunFam" id="3.90.400.10:FF:000001">
    <property type="entry name" value="Maltase A3, isoform A"/>
    <property type="match status" value="1"/>
</dbReference>
<dbReference type="NCBIfam" id="NF008183">
    <property type="entry name" value="PRK10933.1"/>
    <property type="match status" value="1"/>
</dbReference>
<dbReference type="InterPro" id="IPR006047">
    <property type="entry name" value="GH13_cat_dom"/>
</dbReference>
<dbReference type="InterPro" id="IPR032091">
    <property type="entry name" value="Malt_amylase-like_C"/>
</dbReference>
<evidence type="ECO:0000256" key="3">
    <source>
        <dbReference type="ARBA" id="ARBA00023180"/>
    </source>
</evidence>
<dbReference type="FunFam" id="2.60.40.1180:FF:000007">
    <property type="entry name" value="Sucrose isomerase"/>
    <property type="match status" value="1"/>
</dbReference>
<protein>
    <submittedName>
        <fullName evidence="6">Alpha amylase</fullName>
    </submittedName>
</protein>
<dbReference type="InterPro" id="IPR045857">
    <property type="entry name" value="O16G_dom_2"/>
</dbReference>
<feature type="domain" description="Glycosyl hydrolase family 13 catalytic" evidence="5">
    <location>
        <begin position="36"/>
        <end position="454"/>
    </location>
</feature>
<dbReference type="PATRIC" id="fig|1227497.3.peg.484"/>
<sequence>MSKHCWNAREIYEAMSRSDPLERADRAWWKEAVVYQIYPRSFNDSDGDGVGDIPGIVEKVDYLDRLGVDVIWLCPVYDSPNHDNGYDIADYRSILDAFGTMADWERLLEELHSRGMRLIMDLVVNHTSSEHEWFRRSRQRDGKYEEYYHWKEGRPAAAADYETADGPADEVAPNNWDSIFGGPAWSYDEERGQWYLHIFDPHQPDLNWRNPDVREDVKGEIEWWLEKGIDGFRMDAIDLLSKAEGLPDGNPDGALVGSEHYSHGPRLHEYLREIYDDTLSNYDAMTVGEMGMASVEEAAASLGEDGDGLDMVFQFDHMNVDADENGPWGRAEPGDWELTELKEIVTRKQATLEWDALFLSNHDVPRLVSRFGDDERYREESATLIATFLLTMRGTPYVYQGDELGMTNADFRSREEIDDPQTLGTIDELLEAGAIDAYEDVREFVNYRSRDHARTPMQWDGSAGAGFTDGEPWLKVNENRSRVNVEAALADEDSIWHYYHRLIELRDAEDVLVYGKYDLLLPEDEQLFAYTRTLEDERVLVVLNWSAEPATFEPAALEAAGFEVLIGNYGESPVDPTGAEFRPYEAVVYRLE</sequence>
<name>L9XHF7_9EURY</name>
<accession>L9XHF7</accession>
<dbReference type="EMBL" id="AOIB01000013">
    <property type="protein sequence ID" value="ELY60103.1"/>
    <property type="molecule type" value="Genomic_DNA"/>
</dbReference>
<dbReference type="GO" id="GO:0009313">
    <property type="term" value="P:oligosaccharide catabolic process"/>
    <property type="evidence" value="ECO:0007669"/>
    <property type="project" value="TreeGrafter"/>
</dbReference>
<dbReference type="SMART" id="SM00642">
    <property type="entry name" value="Aamy"/>
    <property type="match status" value="1"/>
</dbReference>
<evidence type="ECO:0000313" key="7">
    <source>
        <dbReference type="Proteomes" id="UP000011688"/>
    </source>
</evidence>
<dbReference type="AlphaFoldDB" id="L9XHF7"/>